<accession>A0A3P8X1P3</accession>
<feature type="transmembrane region" description="Helical" evidence="8">
    <location>
        <begin position="33"/>
        <end position="50"/>
    </location>
</feature>
<feature type="transmembrane region" description="Helical" evidence="8">
    <location>
        <begin position="111"/>
        <end position="134"/>
    </location>
</feature>
<reference evidence="10" key="2">
    <citation type="submission" date="2025-08" db="UniProtKB">
        <authorList>
            <consortium name="Ensembl"/>
        </authorList>
    </citation>
    <scope>IDENTIFICATION</scope>
</reference>
<evidence type="ECO:0000313" key="11">
    <source>
        <dbReference type="Proteomes" id="UP000265120"/>
    </source>
</evidence>
<comment type="subcellular location">
    <subcellularLocation>
        <location evidence="1">Membrane</location>
        <topology evidence="1">Multi-pass membrane protein</topology>
    </subcellularLocation>
</comment>
<dbReference type="PANTHER" id="PTHR31247:SF17">
    <property type="entry name" value="DUF4203 DOMAIN-CONTAINING PROTEIN"/>
    <property type="match status" value="1"/>
</dbReference>
<reference evidence="10" key="3">
    <citation type="submission" date="2025-09" db="UniProtKB">
        <authorList>
            <consortium name="Ensembl"/>
        </authorList>
    </citation>
    <scope>IDENTIFICATION</scope>
</reference>
<dbReference type="Proteomes" id="UP000265120">
    <property type="component" value="Chromosome 10"/>
</dbReference>
<reference evidence="10 11" key="1">
    <citation type="journal article" date="2014" name="Nat. Genet.">
        <title>Whole-genome sequence of a flatfish provides insights into ZW sex chromosome evolution and adaptation to a benthic lifestyle.</title>
        <authorList>
            <person name="Chen S."/>
            <person name="Zhang G."/>
            <person name="Shao C."/>
            <person name="Huang Q."/>
            <person name="Liu G."/>
            <person name="Zhang P."/>
            <person name="Song W."/>
            <person name="An N."/>
            <person name="Chalopin D."/>
            <person name="Volff J.N."/>
            <person name="Hong Y."/>
            <person name="Li Q."/>
            <person name="Sha Z."/>
            <person name="Zhou H."/>
            <person name="Xie M."/>
            <person name="Yu Q."/>
            <person name="Liu Y."/>
            <person name="Xiang H."/>
            <person name="Wang N."/>
            <person name="Wu K."/>
            <person name="Yang C."/>
            <person name="Zhou Q."/>
            <person name="Liao X."/>
            <person name="Yang L."/>
            <person name="Hu Q."/>
            <person name="Zhang J."/>
            <person name="Meng L."/>
            <person name="Jin L."/>
            <person name="Tian Y."/>
            <person name="Lian J."/>
            <person name="Yang J."/>
            <person name="Miao G."/>
            <person name="Liu S."/>
            <person name="Liang Z."/>
            <person name="Yan F."/>
            <person name="Li Y."/>
            <person name="Sun B."/>
            <person name="Zhang H."/>
            <person name="Zhang J."/>
            <person name="Zhu Y."/>
            <person name="Du M."/>
            <person name="Zhao Y."/>
            <person name="Schartl M."/>
            <person name="Tang Q."/>
            <person name="Wang J."/>
        </authorList>
    </citation>
    <scope>NUCLEOTIDE SEQUENCE</scope>
</reference>
<feature type="transmembrane region" description="Helical" evidence="8">
    <location>
        <begin position="85"/>
        <end position="104"/>
    </location>
</feature>
<keyword evidence="5 8" id="KW-0472">Membrane</keyword>
<organism evidence="10 11">
    <name type="scientific">Cynoglossus semilaevis</name>
    <name type="common">Tongue sole</name>
    <dbReference type="NCBI Taxonomy" id="244447"/>
    <lineage>
        <taxon>Eukaryota</taxon>
        <taxon>Metazoa</taxon>
        <taxon>Chordata</taxon>
        <taxon>Craniata</taxon>
        <taxon>Vertebrata</taxon>
        <taxon>Euteleostomi</taxon>
        <taxon>Actinopterygii</taxon>
        <taxon>Neopterygii</taxon>
        <taxon>Teleostei</taxon>
        <taxon>Neoteleostei</taxon>
        <taxon>Acanthomorphata</taxon>
        <taxon>Carangaria</taxon>
        <taxon>Pleuronectiformes</taxon>
        <taxon>Pleuronectoidei</taxon>
        <taxon>Cynoglossidae</taxon>
        <taxon>Cynoglossinae</taxon>
        <taxon>Cynoglossus</taxon>
    </lineage>
</organism>
<keyword evidence="3 8" id="KW-0812">Transmembrane</keyword>
<evidence type="ECO:0000259" key="9">
    <source>
        <dbReference type="Pfam" id="PF13886"/>
    </source>
</evidence>
<dbReference type="GO" id="GO:0005886">
    <property type="term" value="C:plasma membrane"/>
    <property type="evidence" value="ECO:0007669"/>
    <property type="project" value="TreeGrafter"/>
</dbReference>
<dbReference type="InterPro" id="IPR040236">
    <property type="entry name" value="TMEM198"/>
</dbReference>
<evidence type="ECO:0000256" key="3">
    <source>
        <dbReference type="ARBA" id="ARBA00022692"/>
    </source>
</evidence>
<dbReference type="AlphaFoldDB" id="A0A3P8X1P3"/>
<keyword evidence="11" id="KW-1185">Reference proteome</keyword>
<dbReference type="OrthoDB" id="115781at2759"/>
<comment type="similarity">
    <text evidence="2">Belongs to the TMEM198 family.</text>
</comment>
<proteinExistence type="inferred from homology"/>
<dbReference type="InterPro" id="IPR025256">
    <property type="entry name" value="TM7S3/TM198-like_dom"/>
</dbReference>
<dbReference type="Ensembl" id="ENSCSET00000033992.1">
    <property type="protein sequence ID" value="ENSCSEP00000033558.1"/>
    <property type="gene ID" value="ENSCSEG00000021536.1"/>
</dbReference>
<feature type="transmembrane region" description="Helical" evidence="8">
    <location>
        <begin position="154"/>
        <end position="175"/>
    </location>
</feature>
<dbReference type="PANTHER" id="PTHR31247">
    <property type="entry name" value="TRANSMEMBRANE PROTEIN 198 FAMILY MEMBER"/>
    <property type="match status" value="1"/>
</dbReference>
<feature type="domain" description="TM7S3/TM198-like" evidence="9">
    <location>
        <begin position="2"/>
        <end position="175"/>
    </location>
</feature>
<evidence type="ECO:0000256" key="2">
    <source>
        <dbReference type="ARBA" id="ARBA00006244"/>
    </source>
</evidence>
<protein>
    <recommendedName>
        <fullName evidence="6">Transmembrane protein 198</fullName>
    </recommendedName>
</protein>
<evidence type="ECO:0000256" key="4">
    <source>
        <dbReference type="ARBA" id="ARBA00022989"/>
    </source>
</evidence>
<dbReference type="GeneID" id="103385589"/>
<sequence>MVMFLSGFMFGTVAILLLYHKEPLLVVHLGVEAKAGIGLGVGVLCGLMTVTLSTLGLFLSGLQLGSLLCLLPLVVVRQYHSLTPVWLLLSSILTVSIITAVVSLRWQKLFSIVYTSVVGSTTLMLCTDHLVGAFKLPTQVYQMFGQVVPGPLCWFNWVIIGICPGLSLLGVLVQWKITAKGVSHRGVTHTKQKMAAKTPPHRNSRRRKAKRKPPLLKRYAGDVLAPSYLQSLQERQTRTGSSTCSVSTVTHTLIDFDYETGSMVPLTRTPSGPAPTFTL</sequence>
<keyword evidence="4 8" id="KW-1133">Transmembrane helix</keyword>
<feature type="region of interest" description="Disordered" evidence="7">
    <location>
        <begin position="188"/>
        <end position="212"/>
    </location>
</feature>
<evidence type="ECO:0000313" key="10">
    <source>
        <dbReference type="Ensembl" id="ENSCSEP00000033558.1"/>
    </source>
</evidence>
<name>A0A3P8X1P3_CYNSE</name>
<dbReference type="GeneTree" id="ENSGT00390000016940"/>
<evidence type="ECO:0000256" key="8">
    <source>
        <dbReference type="SAM" id="Phobius"/>
    </source>
</evidence>
<evidence type="ECO:0000256" key="7">
    <source>
        <dbReference type="SAM" id="MobiDB-lite"/>
    </source>
</evidence>
<dbReference type="RefSeq" id="XP_024915258.1">
    <property type="nucleotide sequence ID" value="XM_025059490.1"/>
</dbReference>
<dbReference type="Pfam" id="PF13886">
    <property type="entry name" value="TM7S3_TM198"/>
    <property type="match status" value="1"/>
</dbReference>
<feature type="transmembrane region" description="Helical" evidence="8">
    <location>
        <begin position="57"/>
        <end position="79"/>
    </location>
</feature>
<evidence type="ECO:0000256" key="5">
    <source>
        <dbReference type="ARBA" id="ARBA00023136"/>
    </source>
</evidence>
<evidence type="ECO:0000256" key="6">
    <source>
        <dbReference type="ARBA" id="ARBA00049737"/>
    </source>
</evidence>
<evidence type="ECO:0000256" key="1">
    <source>
        <dbReference type="ARBA" id="ARBA00004141"/>
    </source>
</evidence>